<keyword evidence="2" id="KW-1185">Reference proteome</keyword>
<dbReference type="RefSeq" id="WP_394349371.1">
    <property type="nucleotide sequence ID" value="NZ_CAWNJE010000005.1"/>
</dbReference>
<proteinExistence type="predicted"/>
<dbReference type="AlphaFoldDB" id="A0A2A5T5U8"/>
<evidence type="ECO:0000313" key="2">
    <source>
        <dbReference type="Proteomes" id="UP000219020"/>
    </source>
</evidence>
<dbReference type="Proteomes" id="UP000219020">
    <property type="component" value="Unassembled WGS sequence"/>
</dbReference>
<gene>
    <name evidence="1" type="ORF">BTN49_0476</name>
</gene>
<accession>A0A2A5T5U8</accession>
<name>A0A2A5T5U8_9GAMM</name>
<dbReference type="EMBL" id="NBYY01000009">
    <property type="protein sequence ID" value="PCS23508.1"/>
    <property type="molecule type" value="Genomic_DNA"/>
</dbReference>
<evidence type="ECO:0000313" key="1">
    <source>
        <dbReference type="EMBL" id="PCS23508.1"/>
    </source>
</evidence>
<reference evidence="2" key="1">
    <citation type="submission" date="2017-04" db="EMBL/GenBank/DDBJ databases">
        <title>Genome evolution of the luminous symbionts of deep sea anglerfish.</title>
        <authorList>
            <person name="Hendry T.A."/>
        </authorList>
    </citation>
    <scope>NUCLEOTIDE SEQUENCE [LARGE SCALE GENOMIC DNA]</scope>
</reference>
<organism evidence="1 2">
    <name type="scientific">Candidatus Enterovibrio escicola</name>
    <dbReference type="NCBI Taxonomy" id="1927127"/>
    <lineage>
        <taxon>Bacteria</taxon>
        <taxon>Pseudomonadati</taxon>
        <taxon>Pseudomonadota</taxon>
        <taxon>Gammaproteobacteria</taxon>
        <taxon>Vibrionales</taxon>
        <taxon>Vibrionaceae</taxon>
        <taxon>Enterovibrio</taxon>
    </lineage>
</organism>
<comment type="caution">
    <text evidence="1">The sequence shown here is derived from an EMBL/GenBank/DDBJ whole genome shotgun (WGS) entry which is preliminary data.</text>
</comment>
<protein>
    <submittedName>
        <fullName evidence="1">Mobile element protein</fullName>
    </submittedName>
</protein>
<sequence>MKEDRSYHKRSLAETAMFYYKQLLSPQLSLRNYNAQVDEALVNMNKK</sequence>